<evidence type="ECO:0000313" key="2">
    <source>
        <dbReference type="EMBL" id="VBB25251.1"/>
    </source>
</evidence>
<dbReference type="OrthoDB" id="5805078at2759"/>
<accession>A0A498S7T4</accession>
<sequence>MPHSGKGSHPKTTNSTRTQVKPIPNLRVDDDTERVEATIFFLRCQEWMTRKYIEEIRILYLKPLDELYSERKRVIESVSKSLEPSSSGSAHEVIATNGAGDNRLTSIDKVTEKLQQALKALKEDDGGATRGYRPLTREKTVSLADCCALYRLKTILKAMHELLDIQANLDKWFENNKANMNKHKGLLKNLLINALTNFEMAYIITELFAIQQVPLQEIQEAKPEYSKYIRPHVGVRDIEIVNKPLKNGVITRECIKKLEGQINHFRTVVYEMGKNLEIIIQTIVANIRNHHLEVNVKEVATIIDNLPPRYRFPETIHLTPFAKKLLTNASLSVETGDVFGNCLDSSHSVSNNNSKLLTQPSQTPTSRSTRNRSGS</sequence>
<reference evidence="2 3" key="1">
    <citation type="submission" date="2018-08" db="EMBL/GenBank/DDBJ databases">
        <authorList>
            <person name="Laetsch R D."/>
            <person name="Stevens L."/>
            <person name="Kumar S."/>
            <person name="Blaxter L. M."/>
        </authorList>
    </citation>
    <scope>NUCLEOTIDE SEQUENCE [LARGE SCALE GENOMIC DNA]</scope>
</reference>
<dbReference type="Proteomes" id="UP000276991">
    <property type="component" value="Unassembled WGS sequence"/>
</dbReference>
<feature type="region of interest" description="Disordered" evidence="1">
    <location>
        <begin position="1"/>
        <end position="23"/>
    </location>
</feature>
<feature type="compositionally biased region" description="Low complexity" evidence="1">
    <location>
        <begin position="358"/>
        <end position="375"/>
    </location>
</feature>
<organism evidence="2 3">
    <name type="scientific">Acanthocheilonema viteae</name>
    <name type="common">Filarial nematode worm</name>
    <name type="synonym">Dipetalonema viteae</name>
    <dbReference type="NCBI Taxonomy" id="6277"/>
    <lineage>
        <taxon>Eukaryota</taxon>
        <taxon>Metazoa</taxon>
        <taxon>Ecdysozoa</taxon>
        <taxon>Nematoda</taxon>
        <taxon>Chromadorea</taxon>
        <taxon>Rhabditida</taxon>
        <taxon>Spirurina</taxon>
        <taxon>Spiruromorpha</taxon>
        <taxon>Filarioidea</taxon>
        <taxon>Onchocercidae</taxon>
        <taxon>Acanthocheilonema</taxon>
    </lineage>
</organism>
<evidence type="ECO:0000313" key="3">
    <source>
        <dbReference type="Proteomes" id="UP000276991"/>
    </source>
</evidence>
<proteinExistence type="predicted"/>
<dbReference type="EMBL" id="UPTC01000004">
    <property type="protein sequence ID" value="VBB25251.1"/>
    <property type="molecule type" value="Genomic_DNA"/>
</dbReference>
<evidence type="ECO:0000256" key="1">
    <source>
        <dbReference type="SAM" id="MobiDB-lite"/>
    </source>
</evidence>
<name>A0A498S7T4_ACAVI</name>
<protein>
    <submittedName>
        <fullName evidence="2">Uncharacterized protein</fullName>
    </submittedName>
</protein>
<keyword evidence="3" id="KW-1185">Reference proteome</keyword>
<feature type="region of interest" description="Disordered" evidence="1">
    <location>
        <begin position="349"/>
        <end position="375"/>
    </location>
</feature>
<dbReference type="STRING" id="6277.A0A498S7T4"/>
<gene>
    <name evidence="2" type="ORF">NAV_LOCUS81</name>
</gene>
<feature type="compositionally biased region" description="Polar residues" evidence="1">
    <location>
        <begin position="10"/>
        <end position="19"/>
    </location>
</feature>
<dbReference type="AlphaFoldDB" id="A0A498S7T4"/>